<reference evidence="3" key="1">
    <citation type="submission" date="2024-06" db="EMBL/GenBank/DDBJ databases">
        <title>Multi-omics analyses provide insights into the biosynthesis of the anticancer antibiotic pleurotin in Hohenbuehelia grisea.</title>
        <authorList>
            <person name="Weaver J.A."/>
            <person name="Alberti F."/>
        </authorList>
    </citation>
    <scope>NUCLEOTIDE SEQUENCE [LARGE SCALE GENOMIC DNA]</scope>
    <source>
        <strain evidence="3">T-177</strain>
    </source>
</reference>
<evidence type="ECO:0000313" key="2">
    <source>
        <dbReference type="EMBL" id="KAL0948644.1"/>
    </source>
</evidence>
<comment type="caution">
    <text evidence="2">The sequence shown here is derived from an EMBL/GenBank/DDBJ whole genome shotgun (WGS) entry which is preliminary data.</text>
</comment>
<organism evidence="2 3">
    <name type="scientific">Hohenbuehelia grisea</name>
    <dbReference type="NCBI Taxonomy" id="104357"/>
    <lineage>
        <taxon>Eukaryota</taxon>
        <taxon>Fungi</taxon>
        <taxon>Dikarya</taxon>
        <taxon>Basidiomycota</taxon>
        <taxon>Agaricomycotina</taxon>
        <taxon>Agaricomycetes</taxon>
        <taxon>Agaricomycetidae</taxon>
        <taxon>Agaricales</taxon>
        <taxon>Pleurotineae</taxon>
        <taxon>Pleurotaceae</taxon>
        <taxon>Hohenbuehelia</taxon>
    </lineage>
</organism>
<protein>
    <submittedName>
        <fullName evidence="2">Uncharacterized protein</fullName>
    </submittedName>
</protein>
<feature type="compositionally biased region" description="Polar residues" evidence="1">
    <location>
        <begin position="143"/>
        <end position="154"/>
    </location>
</feature>
<accession>A0ABR3IZ89</accession>
<keyword evidence="3" id="KW-1185">Reference proteome</keyword>
<evidence type="ECO:0000256" key="1">
    <source>
        <dbReference type="SAM" id="MobiDB-lite"/>
    </source>
</evidence>
<dbReference type="EMBL" id="JASNQZ010000013">
    <property type="protein sequence ID" value="KAL0948644.1"/>
    <property type="molecule type" value="Genomic_DNA"/>
</dbReference>
<feature type="compositionally biased region" description="Low complexity" evidence="1">
    <location>
        <begin position="124"/>
        <end position="135"/>
    </location>
</feature>
<feature type="region of interest" description="Disordered" evidence="1">
    <location>
        <begin position="48"/>
        <end position="70"/>
    </location>
</feature>
<name>A0ABR3IZ89_9AGAR</name>
<proteinExistence type="predicted"/>
<dbReference type="Proteomes" id="UP001556367">
    <property type="component" value="Unassembled WGS sequence"/>
</dbReference>
<feature type="compositionally biased region" description="Low complexity" evidence="1">
    <location>
        <begin position="50"/>
        <end position="65"/>
    </location>
</feature>
<gene>
    <name evidence="2" type="ORF">HGRIS_010450</name>
</gene>
<sequence>MLRCSNLNRAEKKDNSLTLRKGRPHQRRNRVNDGSLFENVQLLPLPVLRPTKPNTTATTPPSANPMGPARFRSSQFAACAATPSLPHASLVTGAPPSSCTPVEEPVRAYKHLPPWALRCRQELSSRASPSHRASPPSLPNLASKISLTWPSGKR</sequence>
<feature type="region of interest" description="Disordered" evidence="1">
    <location>
        <begin position="122"/>
        <end position="154"/>
    </location>
</feature>
<evidence type="ECO:0000313" key="3">
    <source>
        <dbReference type="Proteomes" id="UP001556367"/>
    </source>
</evidence>